<name>A0A072P0I6_SCHAZ</name>
<evidence type="ECO:0000256" key="7">
    <source>
        <dbReference type="ARBA" id="ARBA00023136"/>
    </source>
</evidence>
<evidence type="ECO:0000259" key="10">
    <source>
        <dbReference type="Pfam" id="PF04290"/>
    </source>
</evidence>
<evidence type="ECO:0000256" key="4">
    <source>
        <dbReference type="ARBA" id="ARBA00022519"/>
    </source>
</evidence>
<comment type="subcellular location">
    <subcellularLocation>
        <location evidence="1">Cell inner membrane</location>
        <topology evidence="1">Multi-pass membrane protein</topology>
    </subcellularLocation>
</comment>
<dbReference type="PANTHER" id="PTHR35011">
    <property type="entry name" value="2,3-DIKETO-L-GULONATE TRAP TRANSPORTER SMALL PERMEASE PROTEIN YIAM"/>
    <property type="match status" value="1"/>
</dbReference>
<feature type="transmembrane region" description="Helical" evidence="9">
    <location>
        <begin position="86"/>
        <end position="107"/>
    </location>
</feature>
<gene>
    <name evidence="11" type="ORF">M670_01832</name>
</gene>
<feature type="domain" description="Tripartite ATP-independent periplasmic transporters DctQ component" evidence="10">
    <location>
        <begin position="23"/>
        <end position="149"/>
    </location>
</feature>
<evidence type="ECO:0000256" key="9">
    <source>
        <dbReference type="SAM" id="Phobius"/>
    </source>
</evidence>
<keyword evidence="5 9" id="KW-0812">Transmembrane</keyword>
<keyword evidence="4" id="KW-0997">Cell inner membrane</keyword>
<comment type="caution">
    <text evidence="11">The sequence shown here is derived from an EMBL/GenBank/DDBJ whole genome shotgun (WGS) entry which is preliminary data.</text>
</comment>
<evidence type="ECO:0000256" key="8">
    <source>
        <dbReference type="ARBA" id="ARBA00038436"/>
    </source>
</evidence>
<comment type="similarity">
    <text evidence="8">Belongs to the TRAP transporter small permease family.</text>
</comment>
<reference evidence="11 12" key="1">
    <citation type="submission" date="2014-04" db="EMBL/GenBank/DDBJ databases">
        <title>Draft genome sequence of Bacillus azotoformans MEV2011, a (co-) denitrifying strain unable to grow in the presence of oxygen.</title>
        <authorList>
            <person name="Nielsen M."/>
            <person name="Schreiber L."/>
            <person name="Finster K."/>
            <person name="Schramm A."/>
        </authorList>
    </citation>
    <scope>NUCLEOTIDE SEQUENCE [LARGE SCALE GENOMIC DNA]</scope>
    <source>
        <strain evidence="11 12">MEV2011</strain>
    </source>
</reference>
<proteinExistence type="inferred from homology"/>
<dbReference type="InterPro" id="IPR055348">
    <property type="entry name" value="DctQ"/>
</dbReference>
<sequence length="159" mass="18013">MRKISDIITKIEEYVMILLMGAMLVTIAASVAFRYFLNSPLSWAGEVSVFLLIWLTFLGGSWGLKYSSQASISFLMDKFEGRNRKILEMIQMLAMIVFLIVILYFTYKWILLPSVAAQRSSSILLPMWIPYSAVPIGLTFALIHLVARLTSFSAKKEGM</sequence>
<dbReference type="RefSeq" id="WP_035195062.1">
    <property type="nucleotide sequence ID" value="NZ_JJRY01000005.1"/>
</dbReference>
<dbReference type="GO" id="GO:0005886">
    <property type="term" value="C:plasma membrane"/>
    <property type="evidence" value="ECO:0007669"/>
    <property type="project" value="UniProtKB-SubCell"/>
</dbReference>
<dbReference type="AlphaFoldDB" id="A0A072P0I6"/>
<dbReference type="EMBL" id="JJRY01000005">
    <property type="protein sequence ID" value="KEF39015.1"/>
    <property type="molecule type" value="Genomic_DNA"/>
</dbReference>
<keyword evidence="6 9" id="KW-1133">Transmembrane helix</keyword>
<feature type="transmembrane region" description="Helical" evidence="9">
    <location>
        <begin position="127"/>
        <end position="147"/>
    </location>
</feature>
<dbReference type="GO" id="GO:0022857">
    <property type="term" value="F:transmembrane transporter activity"/>
    <property type="evidence" value="ECO:0007669"/>
    <property type="project" value="TreeGrafter"/>
</dbReference>
<dbReference type="OrthoDB" id="9815614at2"/>
<keyword evidence="7 9" id="KW-0472">Membrane</keyword>
<dbReference type="Pfam" id="PF04290">
    <property type="entry name" value="DctQ"/>
    <property type="match status" value="1"/>
</dbReference>
<evidence type="ECO:0000256" key="6">
    <source>
        <dbReference type="ARBA" id="ARBA00022989"/>
    </source>
</evidence>
<evidence type="ECO:0000256" key="3">
    <source>
        <dbReference type="ARBA" id="ARBA00022475"/>
    </source>
</evidence>
<dbReference type="GO" id="GO:0015740">
    <property type="term" value="P:C4-dicarboxylate transport"/>
    <property type="evidence" value="ECO:0007669"/>
    <property type="project" value="TreeGrafter"/>
</dbReference>
<evidence type="ECO:0000313" key="12">
    <source>
        <dbReference type="Proteomes" id="UP000027936"/>
    </source>
</evidence>
<evidence type="ECO:0000256" key="1">
    <source>
        <dbReference type="ARBA" id="ARBA00004429"/>
    </source>
</evidence>
<protein>
    <submittedName>
        <fullName evidence="11">TRAP-type C4-dicarboxylate transport system, small permease component</fullName>
    </submittedName>
</protein>
<keyword evidence="2" id="KW-0813">Transport</keyword>
<keyword evidence="3" id="KW-1003">Cell membrane</keyword>
<evidence type="ECO:0000313" key="11">
    <source>
        <dbReference type="EMBL" id="KEF39015.1"/>
    </source>
</evidence>
<feature type="transmembrane region" description="Helical" evidence="9">
    <location>
        <begin position="14"/>
        <end position="37"/>
    </location>
</feature>
<evidence type="ECO:0000256" key="5">
    <source>
        <dbReference type="ARBA" id="ARBA00022692"/>
    </source>
</evidence>
<feature type="transmembrane region" description="Helical" evidence="9">
    <location>
        <begin position="43"/>
        <end position="65"/>
    </location>
</feature>
<accession>A0A072P0I6</accession>
<dbReference type="Proteomes" id="UP000027936">
    <property type="component" value="Unassembled WGS sequence"/>
</dbReference>
<organism evidence="11 12">
    <name type="scientific">Schinkia azotoformans MEV2011</name>
    <dbReference type="NCBI Taxonomy" id="1348973"/>
    <lineage>
        <taxon>Bacteria</taxon>
        <taxon>Bacillati</taxon>
        <taxon>Bacillota</taxon>
        <taxon>Bacilli</taxon>
        <taxon>Bacillales</taxon>
        <taxon>Bacillaceae</taxon>
        <taxon>Calidifontibacillus/Schinkia group</taxon>
        <taxon>Schinkia</taxon>
    </lineage>
</organism>
<dbReference type="PATRIC" id="fig|1348973.3.peg.1791"/>
<dbReference type="PANTHER" id="PTHR35011:SF2">
    <property type="entry name" value="2,3-DIKETO-L-GULONATE TRAP TRANSPORTER SMALL PERMEASE PROTEIN YIAM"/>
    <property type="match status" value="1"/>
</dbReference>
<dbReference type="InterPro" id="IPR007387">
    <property type="entry name" value="TRAP_DctQ"/>
</dbReference>
<evidence type="ECO:0000256" key="2">
    <source>
        <dbReference type="ARBA" id="ARBA00022448"/>
    </source>
</evidence>